<feature type="region of interest" description="Disordered" evidence="1">
    <location>
        <begin position="565"/>
        <end position="586"/>
    </location>
</feature>
<organism evidence="2">
    <name type="scientific">viral metagenome</name>
    <dbReference type="NCBI Taxonomy" id="1070528"/>
    <lineage>
        <taxon>unclassified sequences</taxon>
        <taxon>metagenomes</taxon>
        <taxon>organismal metagenomes</taxon>
    </lineage>
</organism>
<feature type="compositionally biased region" description="Basic and acidic residues" evidence="1">
    <location>
        <begin position="574"/>
        <end position="586"/>
    </location>
</feature>
<dbReference type="AlphaFoldDB" id="A0A6C0DHQ8"/>
<evidence type="ECO:0000313" key="2">
    <source>
        <dbReference type="EMBL" id="QHT15790.1"/>
    </source>
</evidence>
<protein>
    <submittedName>
        <fullName evidence="2">Uncharacterized protein</fullName>
    </submittedName>
</protein>
<feature type="region of interest" description="Disordered" evidence="1">
    <location>
        <begin position="243"/>
        <end position="291"/>
    </location>
</feature>
<feature type="compositionally biased region" description="Low complexity" evidence="1">
    <location>
        <begin position="275"/>
        <end position="289"/>
    </location>
</feature>
<name>A0A6C0DHQ8_9ZZZZ</name>
<feature type="compositionally biased region" description="Basic and acidic residues" evidence="1">
    <location>
        <begin position="256"/>
        <end position="274"/>
    </location>
</feature>
<reference evidence="2" key="1">
    <citation type="journal article" date="2020" name="Nature">
        <title>Giant virus diversity and host interactions through global metagenomics.</title>
        <authorList>
            <person name="Schulz F."/>
            <person name="Roux S."/>
            <person name="Paez-Espino D."/>
            <person name="Jungbluth S."/>
            <person name="Walsh D.A."/>
            <person name="Denef V.J."/>
            <person name="McMahon K.D."/>
            <person name="Konstantinidis K.T."/>
            <person name="Eloe-Fadrosh E.A."/>
            <person name="Kyrpides N.C."/>
            <person name="Woyke T."/>
        </authorList>
    </citation>
    <scope>NUCLEOTIDE SEQUENCE</scope>
    <source>
        <strain evidence="2">GVMAG-M-3300023174-176</strain>
    </source>
</reference>
<accession>A0A6C0DHQ8</accession>
<proteinExistence type="predicted"/>
<sequence length="586" mass="66778">MSTVATVASGSIPTTVGTAGPKIIRDADDTVENYTLYIGGERFQVNDGELVNPSRFEAAYPGVNKEIFKRCNFLVFKKVSDLCYDRQSDKDLIKKAIQNRIDTLRNQSRQIVIRRLKDKAKIRLVEKLEEILIAMNNATGCAPANPFESPCEKTERKYDALKLAIEEDPNVPQSVRDLALKQGGGDPVSDMADPDNYLQTAFKLLYVLAHPERMDIAKKEWTKVLDSIQTVSLEDIVSSFQDHVKEENGEEENKDNEEKDKDKDSNEEKEKEENNNSNNNNTNNNNSNNGQLTENQIQKRLRTILQLLQTHHYLEDNLDLNAFSKENSSKDTFTYALDTTFRHRIAKALDPIYEHYKHTYPSLYEFIEQQENVPLASILSVQVLAEEQKQAHVKDHILRVDNLNTKPYKKFMKEFNMAYKGEKPEIPFTYDGCLILEGRNFRVPDNLTEAVEREIIEPLGVLGGKRSHMIRSVEKALRSFFSKKGLFLVVTNKTEEELNTLSVNLEEEEDEEGLLEQIRADLPGLTLDKLGITIHQNPSEPIWTDTLNGLCAVIAFKKELTDTLEDGGEEDDKDNNTIREIGTETK</sequence>
<evidence type="ECO:0000256" key="1">
    <source>
        <dbReference type="SAM" id="MobiDB-lite"/>
    </source>
</evidence>
<dbReference type="EMBL" id="MN739613">
    <property type="protein sequence ID" value="QHT15790.1"/>
    <property type="molecule type" value="Genomic_DNA"/>
</dbReference>